<reference evidence="1 2" key="1">
    <citation type="submission" date="2017-11" db="EMBL/GenBank/DDBJ databases">
        <title>De-novo sequencing of pomegranate (Punica granatum L.) genome.</title>
        <authorList>
            <person name="Akparov Z."/>
            <person name="Amiraslanov A."/>
            <person name="Hajiyeva S."/>
            <person name="Abbasov M."/>
            <person name="Kaur K."/>
            <person name="Hamwieh A."/>
            <person name="Solovyev V."/>
            <person name="Salamov A."/>
            <person name="Braich B."/>
            <person name="Kosarev P."/>
            <person name="Mahmoud A."/>
            <person name="Hajiyev E."/>
            <person name="Babayeva S."/>
            <person name="Izzatullayeva V."/>
            <person name="Mammadov A."/>
            <person name="Mammadov A."/>
            <person name="Sharifova S."/>
            <person name="Ojaghi J."/>
            <person name="Eynullazada K."/>
            <person name="Bayramov B."/>
            <person name="Abdulazimova A."/>
            <person name="Shahmuradov I."/>
        </authorList>
    </citation>
    <scope>NUCLEOTIDE SEQUENCE [LARGE SCALE GENOMIC DNA]</scope>
    <source>
        <strain evidence="2">cv. AG2017</strain>
        <tissue evidence="1">Leaf</tissue>
    </source>
</reference>
<evidence type="ECO:0008006" key="3">
    <source>
        <dbReference type="Google" id="ProtNLM"/>
    </source>
</evidence>
<gene>
    <name evidence="1" type="ORF">CRG98_046964</name>
</gene>
<accession>A0A2I0HLT0</accession>
<evidence type="ECO:0000313" key="1">
    <source>
        <dbReference type="EMBL" id="PKI32654.1"/>
    </source>
</evidence>
<proteinExistence type="predicted"/>
<sequence length="51" mass="5933">MYADILEIDGKPLPKLPEEEEAVGIITMEDVIEELLQEEIFDETDHHDEYS</sequence>
<dbReference type="Gene3D" id="3.10.580.10">
    <property type="entry name" value="CBS-domain"/>
    <property type="match status" value="1"/>
</dbReference>
<organism evidence="1 2">
    <name type="scientific">Punica granatum</name>
    <name type="common">Pomegranate</name>
    <dbReference type="NCBI Taxonomy" id="22663"/>
    <lineage>
        <taxon>Eukaryota</taxon>
        <taxon>Viridiplantae</taxon>
        <taxon>Streptophyta</taxon>
        <taxon>Embryophyta</taxon>
        <taxon>Tracheophyta</taxon>
        <taxon>Spermatophyta</taxon>
        <taxon>Magnoliopsida</taxon>
        <taxon>eudicotyledons</taxon>
        <taxon>Gunneridae</taxon>
        <taxon>Pentapetalae</taxon>
        <taxon>rosids</taxon>
        <taxon>malvids</taxon>
        <taxon>Myrtales</taxon>
        <taxon>Lythraceae</taxon>
        <taxon>Punica</taxon>
    </lineage>
</organism>
<dbReference type="InterPro" id="IPR046342">
    <property type="entry name" value="CBS_dom_sf"/>
</dbReference>
<dbReference type="Proteomes" id="UP000233551">
    <property type="component" value="Unassembled WGS sequence"/>
</dbReference>
<dbReference type="STRING" id="22663.A0A2I0HLT0"/>
<comment type="caution">
    <text evidence="1">The sequence shown here is derived from an EMBL/GenBank/DDBJ whole genome shotgun (WGS) entry which is preliminary data.</text>
</comment>
<dbReference type="AlphaFoldDB" id="A0A2I0HLT0"/>
<dbReference type="EMBL" id="PGOL01007474">
    <property type="protein sequence ID" value="PKI32654.1"/>
    <property type="molecule type" value="Genomic_DNA"/>
</dbReference>
<name>A0A2I0HLT0_PUNGR</name>
<protein>
    <recommendedName>
        <fullName evidence="3">CBS domain-containing protein</fullName>
    </recommendedName>
</protein>
<keyword evidence="2" id="KW-1185">Reference proteome</keyword>
<evidence type="ECO:0000313" key="2">
    <source>
        <dbReference type="Proteomes" id="UP000233551"/>
    </source>
</evidence>